<sequence length="387" mass="41365">MSSSSCVLTDCLDYYTLYNSCLVQYPLPTTSGPILPTANYTAACNAANSGGGYTFPGFTGLPTSTGYYYPIPSGSGSGSGSGSNNSSSDKGSSNTGLYAGIGAAVGVVVLGIALFFLHRSRKNKKPSTKTAELPSPPPMQAVHHQQPPQPPLPAVPVHNYYQQQQNQYPEQQQNQYQQNQYTPPTVAPQLQQQHTTQSPVATNYYAQAQGGGGYSDPNTFADPSQQQHQGYYPTVSNAAPFPQPVPSPTFTPNDHYQPQQLNTFSPVVTTSGIPQHQEPMPMPEQSNPHYGVASPSATTNTTAYSPAMTTTNSTSYEAPATTVFAYEAPASIMPVPVPEAGKNNITKVSSHGPQMIHTYSQEQAAAGLPKNPQYVEPDYNNGNNYHN</sequence>
<organism evidence="3 4">
    <name type="scientific">Linnemannia gamsii</name>
    <dbReference type="NCBI Taxonomy" id="64522"/>
    <lineage>
        <taxon>Eukaryota</taxon>
        <taxon>Fungi</taxon>
        <taxon>Fungi incertae sedis</taxon>
        <taxon>Mucoromycota</taxon>
        <taxon>Mortierellomycotina</taxon>
        <taxon>Mortierellomycetes</taxon>
        <taxon>Mortierellales</taxon>
        <taxon>Mortierellaceae</taxon>
        <taxon>Linnemannia</taxon>
    </lineage>
</organism>
<feature type="transmembrane region" description="Helical" evidence="2">
    <location>
        <begin position="97"/>
        <end position="117"/>
    </location>
</feature>
<dbReference type="Proteomes" id="UP000823405">
    <property type="component" value="Unassembled WGS sequence"/>
</dbReference>
<evidence type="ECO:0000256" key="1">
    <source>
        <dbReference type="SAM" id="MobiDB-lite"/>
    </source>
</evidence>
<reference evidence="3" key="1">
    <citation type="journal article" date="2020" name="Fungal Divers.">
        <title>Resolving the Mortierellaceae phylogeny through synthesis of multi-gene phylogenetics and phylogenomics.</title>
        <authorList>
            <person name="Vandepol N."/>
            <person name="Liber J."/>
            <person name="Desiro A."/>
            <person name="Na H."/>
            <person name="Kennedy M."/>
            <person name="Barry K."/>
            <person name="Grigoriev I.V."/>
            <person name="Miller A.N."/>
            <person name="O'Donnell K."/>
            <person name="Stajich J.E."/>
            <person name="Bonito G."/>
        </authorList>
    </citation>
    <scope>NUCLEOTIDE SEQUENCE</scope>
    <source>
        <strain evidence="3">NVP60</strain>
    </source>
</reference>
<accession>A0A9P6RQ67</accession>
<keyword evidence="2" id="KW-1133">Transmembrane helix</keyword>
<proteinExistence type="predicted"/>
<dbReference type="OrthoDB" id="2410692at2759"/>
<keyword evidence="4" id="KW-1185">Reference proteome</keyword>
<keyword evidence="2" id="KW-0812">Transmembrane</keyword>
<name>A0A9P6RQ67_9FUNG</name>
<gene>
    <name evidence="3" type="ORF">BGZ97_004393</name>
</gene>
<protein>
    <submittedName>
        <fullName evidence="3">Uncharacterized protein</fullName>
    </submittedName>
</protein>
<keyword evidence="2" id="KW-0472">Membrane</keyword>
<comment type="caution">
    <text evidence="3">The sequence shown here is derived from an EMBL/GenBank/DDBJ whole genome shotgun (WGS) entry which is preliminary data.</text>
</comment>
<evidence type="ECO:0000313" key="4">
    <source>
        <dbReference type="Proteomes" id="UP000823405"/>
    </source>
</evidence>
<dbReference type="AlphaFoldDB" id="A0A9P6RQ67"/>
<feature type="region of interest" description="Disordered" evidence="1">
    <location>
        <begin position="123"/>
        <end position="156"/>
    </location>
</feature>
<evidence type="ECO:0000313" key="3">
    <source>
        <dbReference type="EMBL" id="KAG0322738.1"/>
    </source>
</evidence>
<feature type="region of interest" description="Disordered" evidence="1">
    <location>
        <begin position="273"/>
        <end position="298"/>
    </location>
</feature>
<dbReference type="EMBL" id="JAAAIN010000021">
    <property type="protein sequence ID" value="KAG0322738.1"/>
    <property type="molecule type" value="Genomic_DNA"/>
</dbReference>
<evidence type="ECO:0000256" key="2">
    <source>
        <dbReference type="SAM" id="Phobius"/>
    </source>
</evidence>
<feature type="compositionally biased region" description="Low complexity" evidence="1">
    <location>
        <begin position="274"/>
        <end position="285"/>
    </location>
</feature>